<dbReference type="GO" id="GO:1990904">
    <property type="term" value="C:ribonucleoprotein complex"/>
    <property type="evidence" value="ECO:0007669"/>
    <property type="project" value="UniProtKB-KW"/>
</dbReference>
<evidence type="ECO:0000256" key="1">
    <source>
        <dbReference type="ARBA" id="ARBA00008931"/>
    </source>
</evidence>
<sequence>MLIPKKSKHRKHHRGHTKGIATTGNYLAFGDFGIRALENGWVTSRQIEASRRAMTRYVQRGGKIWIRIFPDKPITTKGNEIPMGGGKGAVDHFVCVVKKGRILFEIGGVGADQAKEAMRLASHKLPLKTRFEERAQV</sequence>
<dbReference type="Pfam" id="PF00252">
    <property type="entry name" value="Ribosomal_L16"/>
    <property type="match status" value="1"/>
</dbReference>
<evidence type="ECO:0000256" key="3">
    <source>
        <dbReference type="ARBA" id="ARBA00022980"/>
    </source>
</evidence>
<evidence type="ECO:0000313" key="10">
    <source>
        <dbReference type="Proteomes" id="UP000176547"/>
    </source>
</evidence>
<dbReference type="CDD" id="cd01433">
    <property type="entry name" value="Ribosomal_L16_L10e"/>
    <property type="match status" value="1"/>
</dbReference>
<dbReference type="PRINTS" id="PR00060">
    <property type="entry name" value="RIBOSOMALL16"/>
</dbReference>
<evidence type="ECO:0000313" key="9">
    <source>
        <dbReference type="EMBL" id="OGE73919.1"/>
    </source>
</evidence>
<dbReference type="PANTHER" id="PTHR12220">
    <property type="entry name" value="50S/60S RIBOSOMAL PROTEIN L16"/>
    <property type="match status" value="1"/>
</dbReference>
<protein>
    <recommendedName>
        <fullName evidence="5 6">Large ribosomal subunit protein uL16</fullName>
    </recommendedName>
</protein>
<keyword evidence="3 6" id="KW-0689">Ribosomal protein</keyword>
<dbReference type="GO" id="GO:0003735">
    <property type="term" value="F:structural constituent of ribosome"/>
    <property type="evidence" value="ECO:0007669"/>
    <property type="project" value="InterPro"/>
</dbReference>
<comment type="similarity">
    <text evidence="1 6 7">Belongs to the universal ribosomal protein uL16 family.</text>
</comment>
<accession>A0A1F5N8G4</accession>
<gene>
    <name evidence="6" type="primary">rplP</name>
    <name evidence="9" type="ORF">A3K06_03220</name>
</gene>
<dbReference type="SUPFAM" id="SSF54686">
    <property type="entry name" value="Ribosomal protein L16p/L10e"/>
    <property type="match status" value="1"/>
</dbReference>
<dbReference type="GO" id="GO:0000049">
    <property type="term" value="F:tRNA binding"/>
    <property type="evidence" value="ECO:0007669"/>
    <property type="project" value="UniProtKB-KW"/>
</dbReference>
<dbReference type="AlphaFoldDB" id="A0A1F5N8G4"/>
<dbReference type="InterPro" id="IPR016180">
    <property type="entry name" value="Ribosomal_uL16_dom"/>
</dbReference>
<dbReference type="FunFam" id="3.90.1170.10:FF:000001">
    <property type="entry name" value="50S ribosomal protein L16"/>
    <property type="match status" value="1"/>
</dbReference>
<keyword evidence="6 8" id="KW-0694">RNA-binding</keyword>
<evidence type="ECO:0000256" key="5">
    <source>
        <dbReference type="ARBA" id="ARBA00035198"/>
    </source>
</evidence>
<comment type="subunit">
    <text evidence="6 8">Part of the 50S ribosomal subunit.</text>
</comment>
<dbReference type="PANTHER" id="PTHR12220:SF13">
    <property type="entry name" value="LARGE RIBOSOMAL SUBUNIT PROTEIN UL16M"/>
    <property type="match status" value="1"/>
</dbReference>
<proteinExistence type="inferred from homology"/>
<evidence type="ECO:0000256" key="6">
    <source>
        <dbReference type="HAMAP-Rule" id="MF_01342"/>
    </source>
</evidence>
<dbReference type="Gene3D" id="3.90.1170.10">
    <property type="entry name" value="Ribosomal protein L10e/L16"/>
    <property type="match status" value="1"/>
</dbReference>
<evidence type="ECO:0000256" key="2">
    <source>
        <dbReference type="ARBA" id="ARBA00022555"/>
    </source>
</evidence>
<dbReference type="Proteomes" id="UP000176547">
    <property type="component" value="Unassembled WGS sequence"/>
</dbReference>
<dbReference type="NCBIfam" id="TIGR01164">
    <property type="entry name" value="rplP_bact"/>
    <property type="match status" value="1"/>
</dbReference>
<dbReference type="HAMAP" id="MF_01342">
    <property type="entry name" value="Ribosomal_uL16"/>
    <property type="match status" value="1"/>
</dbReference>
<dbReference type="InterPro" id="IPR036920">
    <property type="entry name" value="Ribosomal_uL16_sf"/>
</dbReference>
<dbReference type="GO" id="GO:0006412">
    <property type="term" value="P:translation"/>
    <property type="evidence" value="ECO:0007669"/>
    <property type="project" value="UniProtKB-UniRule"/>
</dbReference>
<evidence type="ECO:0000256" key="4">
    <source>
        <dbReference type="ARBA" id="ARBA00023274"/>
    </source>
</evidence>
<keyword evidence="6 8" id="KW-0699">rRNA-binding</keyword>
<dbReference type="InterPro" id="IPR000114">
    <property type="entry name" value="Ribosomal_uL16_bact-type"/>
</dbReference>
<keyword evidence="2 6" id="KW-0820">tRNA-binding</keyword>
<dbReference type="GO" id="GO:0005840">
    <property type="term" value="C:ribosome"/>
    <property type="evidence" value="ECO:0007669"/>
    <property type="project" value="UniProtKB-KW"/>
</dbReference>
<evidence type="ECO:0000256" key="8">
    <source>
        <dbReference type="RuleBase" id="RU004414"/>
    </source>
</evidence>
<dbReference type="InterPro" id="IPR047873">
    <property type="entry name" value="Ribosomal_uL16"/>
</dbReference>
<organism evidence="9 10">
    <name type="scientific">Candidatus Doudnabacteria bacterium RIFCSPHIGHO2_01_52_17</name>
    <dbReference type="NCBI Taxonomy" id="1817820"/>
    <lineage>
        <taxon>Bacteria</taxon>
        <taxon>Candidatus Doudnaibacteriota</taxon>
    </lineage>
</organism>
<dbReference type="GO" id="GO:0019843">
    <property type="term" value="F:rRNA binding"/>
    <property type="evidence" value="ECO:0007669"/>
    <property type="project" value="UniProtKB-UniRule"/>
</dbReference>
<comment type="function">
    <text evidence="6 8">Binds 23S rRNA and is also seen to make contacts with the A and possibly P site tRNAs.</text>
</comment>
<dbReference type="EMBL" id="MFEG01000075">
    <property type="protein sequence ID" value="OGE73919.1"/>
    <property type="molecule type" value="Genomic_DNA"/>
</dbReference>
<comment type="caution">
    <text evidence="9">The sequence shown here is derived from an EMBL/GenBank/DDBJ whole genome shotgun (WGS) entry which is preliminary data.</text>
</comment>
<keyword evidence="4 6" id="KW-0687">Ribonucleoprotein</keyword>
<name>A0A1F5N8G4_9BACT</name>
<evidence type="ECO:0000256" key="7">
    <source>
        <dbReference type="RuleBase" id="RU004413"/>
    </source>
</evidence>
<reference evidence="9 10" key="1">
    <citation type="journal article" date="2016" name="Nat. Commun.">
        <title>Thousands of microbial genomes shed light on interconnected biogeochemical processes in an aquifer system.</title>
        <authorList>
            <person name="Anantharaman K."/>
            <person name="Brown C.T."/>
            <person name="Hug L.A."/>
            <person name="Sharon I."/>
            <person name="Castelle C.J."/>
            <person name="Probst A.J."/>
            <person name="Thomas B.C."/>
            <person name="Singh A."/>
            <person name="Wilkins M.J."/>
            <person name="Karaoz U."/>
            <person name="Brodie E.L."/>
            <person name="Williams K.H."/>
            <person name="Hubbard S.S."/>
            <person name="Banfield J.F."/>
        </authorList>
    </citation>
    <scope>NUCLEOTIDE SEQUENCE [LARGE SCALE GENOMIC DNA]</scope>
</reference>